<dbReference type="InterPro" id="IPR003439">
    <property type="entry name" value="ABC_transporter-like_ATP-bd"/>
</dbReference>
<dbReference type="PROSITE" id="PS50893">
    <property type="entry name" value="ABC_TRANSPORTER_2"/>
    <property type="match status" value="1"/>
</dbReference>
<dbReference type="GO" id="GO:0016887">
    <property type="term" value="F:ATP hydrolysis activity"/>
    <property type="evidence" value="ECO:0007669"/>
    <property type="project" value="InterPro"/>
</dbReference>
<accession>A0A7V6A188</accession>
<dbReference type="CDD" id="cd03225">
    <property type="entry name" value="ABC_cobalt_CbiO_domain1"/>
    <property type="match status" value="1"/>
</dbReference>
<evidence type="ECO:0000313" key="6">
    <source>
        <dbReference type="EMBL" id="HHS28392.1"/>
    </source>
</evidence>
<comment type="similarity">
    <text evidence="1">Belongs to the ABC transporter superfamily.</text>
</comment>
<dbReference type="GO" id="GO:0043190">
    <property type="term" value="C:ATP-binding cassette (ABC) transporter complex"/>
    <property type="evidence" value="ECO:0007669"/>
    <property type="project" value="TreeGrafter"/>
</dbReference>
<sequence>MAKPLIELDNITFSYPGADRPVFKDFNFRFYPDNNLGLVGPNGCGKTTLLYLIVGLLRPQSGRLMVLGKEPSTEKEFQAIRRKVGLLFQNPDDQLFCPTVLEDVAFGPLNLGKSRKEAVEIARDTLFQLGLSGFEDRVTYKLSGGEKKLVALAAVLAMQPQLLLLDEPTSGLDEDTKRRLIHLLPDLNIPYLIVSHERDFLVHTVGECCHVHQSCCRPIPFKVTYLREMRK</sequence>
<dbReference type="Pfam" id="PF00005">
    <property type="entry name" value="ABC_tran"/>
    <property type="match status" value="1"/>
</dbReference>
<evidence type="ECO:0000256" key="2">
    <source>
        <dbReference type="ARBA" id="ARBA00022448"/>
    </source>
</evidence>
<organism evidence="6">
    <name type="scientific">Desulfobacca acetoxidans</name>
    <dbReference type="NCBI Taxonomy" id="60893"/>
    <lineage>
        <taxon>Bacteria</taxon>
        <taxon>Pseudomonadati</taxon>
        <taxon>Thermodesulfobacteriota</taxon>
        <taxon>Desulfobaccia</taxon>
        <taxon>Desulfobaccales</taxon>
        <taxon>Desulfobaccaceae</taxon>
        <taxon>Desulfobacca</taxon>
    </lineage>
</organism>
<dbReference type="PANTHER" id="PTHR43553">
    <property type="entry name" value="HEAVY METAL TRANSPORTER"/>
    <property type="match status" value="1"/>
</dbReference>
<dbReference type="InterPro" id="IPR003593">
    <property type="entry name" value="AAA+_ATPase"/>
</dbReference>
<proteinExistence type="inferred from homology"/>
<dbReference type="InterPro" id="IPR015856">
    <property type="entry name" value="ABC_transpr_CbiO/EcfA_su"/>
</dbReference>
<evidence type="ECO:0000256" key="3">
    <source>
        <dbReference type="ARBA" id="ARBA00022741"/>
    </source>
</evidence>
<gene>
    <name evidence="6" type="ORF">ENV52_01650</name>
</gene>
<keyword evidence="4 6" id="KW-0067">ATP-binding</keyword>
<dbReference type="InterPro" id="IPR017871">
    <property type="entry name" value="ABC_transporter-like_CS"/>
</dbReference>
<keyword evidence="3" id="KW-0547">Nucleotide-binding</keyword>
<name>A0A7V6A188_9BACT</name>
<evidence type="ECO:0000259" key="5">
    <source>
        <dbReference type="PROSITE" id="PS50893"/>
    </source>
</evidence>
<evidence type="ECO:0000256" key="4">
    <source>
        <dbReference type="ARBA" id="ARBA00022840"/>
    </source>
</evidence>
<protein>
    <submittedName>
        <fullName evidence="6">ABC transporter ATP-binding protein</fullName>
    </submittedName>
</protein>
<dbReference type="AlphaFoldDB" id="A0A7V6A188"/>
<keyword evidence="2" id="KW-0813">Transport</keyword>
<dbReference type="InterPro" id="IPR027417">
    <property type="entry name" value="P-loop_NTPase"/>
</dbReference>
<dbReference type="GO" id="GO:0042626">
    <property type="term" value="F:ATPase-coupled transmembrane transporter activity"/>
    <property type="evidence" value="ECO:0007669"/>
    <property type="project" value="TreeGrafter"/>
</dbReference>
<dbReference type="SMART" id="SM00382">
    <property type="entry name" value="AAA"/>
    <property type="match status" value="1"/>
</dbReference>
<dbReference type="SUPFAM" id="SSF52540">
    <property type="entry name" value="P-loop containing nucleoside triphosphate hydrolases"/>
    <property type="match status" value="1"/>
</dbReference>
<evidence type="ECO:0000256" key="1">
    <source>
        <dbReference type="ARBA" id="ARBA00005417"/>
    </source>
</evidence>
<feature type="domain" description="ABC transporter" evidence="5">
    <location>
        <begin position="6"/>
        <end position="226"/>
    </location>
</feature>
<dbReference type="InterPro" id="IPR050095">
    <property type="entry name" value="ECF_ABC_transporter_ATP-bd"/>
</dbReference>
<dbReference type="PANTHER" id="PTHR43553:SF24">
    <property type="entry name" value="ENERGY-COUPLING FACTOR TRANSPORTER ATP-BINDING PROTEIN ECFA1"/>
    <property type="match status" value="1"/>
</dbReference>
<dbReference type="EMBL" id="DTGR01000026">
    <property type="protein sequence ID" value="HHS28392.1"/>
    <property type="molecule type" value="Genomic_DNA"/>
</dbReference>
<reference evidence="6" key="1">
    <citation type="journal article" date="2020" name="mSystems">
        <title>Genome- and Community-Level Interaction Insights into Carbon Utilization and Element Cycling Functions of Hydrothermarchaeota in Hydrothermal Sediment.</title>
        <authorList>
            <person name="Zhou Z."/>
            <person name="Liu Y."/>
            <person name="Xu W."/>
            <person name="Pan J."/>
            <person name="Luo Z.H."/>
            <person name="Li M."/>
        </authorList>
    </citation>
    <scope>NUCLEOTIDE SEQUENCE [LARGE SCALE GENOMIC DNA]</scope>
    <source>
        <strain evidence="6">SpSt-767</strain>
    </source>
</reference>
<comment type="caution">
    <text evidence="6">The sequence shown here is derived from an EMBL/GenBank/DDBJ whole genome shotgun (WGS) entry which is preliminary data.</text>
</comment>
<dbReference type="GO" id="GO:0005524">
    <property type="term" value="F:ATP binding"/>
    <property type="evidence" value="ECO:0007669"/>
    <property type="project" value="UniProtKB-KW"/>
</dbReference>
<dbReference type="PROSITE" id="PS00211">
    <property type="entry name" value="ABC_TRANSPORTER_1"/>
    <property type="match status" value="1"/>
</dbReference>
<dbReference type="Gene3D" id="3.40.50.300">
    <property type="entry name" value="P-loop containing nucleotide triphosphate hydrolases"/>
    <property type="match status" value="1"/>
</dbReference>